<keyword evidence="4 7" id="KW-1133">Transmembrane helix</keyword>
<sequence>MDERSLCNEEKMTAKTGFVIRANLIPKCYSDIPVVIFTSLIIPTLYWFELFVVFSSIFPSPSVIYNIIFTMGLFEIHNLMGNFIAIVICDTSIKGRPLPDENQIGVKYCSICETITPPRSFHCPSCDICILKRDHHCVFTSCCIGHFNHRYFFNFILHICVTVLFCMPFNIYFLWDAFTFREFSFVASLVFPVVLLIIDLGPGNISTDQIYLILFCIETLGLLFCTSWFILHLKLICQGTIIHEMKRYINWYDLGKKKNIEMVFGRRWYLTWLSPFITSELPSDGISYPMRKDIVKRSKHHKEKAS</sequence>
<evidence type="ECO:0000256" key="2">
    <source>
        <dbReference type="ARBA" id="ARBA00022679"/>
    </source>
</evidence>
<feature type="transmembrane region" description="Helical" evidence="7">
    <location>
        <begin position="34"/>
        <end position="58"/>
    </location>
</feature>
<feature type="domain" description="Palmitoyltransferase DHHC" evidence="8">
    <location>
        <begin position="106"/>
        <end position="244"/>
    </location>
</feature>
<evidence type="ECO:0000256" key="7">
    <source>
        <dbReference type="RuleBase" id="RU079119"/>
    </source>
</evidence>
<gene>
    <name evidence="9" type="ORF">PYX00_001668</name>
</gene>
<comment type="domain">
    <text evidence="7">The DHHC domain is required for palmitoyltransferase activity.</text>
</comment>
<feature type="transmembrane region" description="Helical" evidence="7">
    <location>
        <begin position="210"/>
        <end position="231"/>
    </location>
</feature>
<dbReference type="InterPro" id="IPR001594">
    <property type="entry name" value="Palmitoyltrfase_DHHC"/>
</dbReference>
<dbReference type="InterPro" id="IPR039859">
    <property type="entry name" value="PFA4/ZDH16/20/ERF2-like"/>
</dbReference>
<feature type="transmembrane region" description="Helical" evidence="7">
    <location>
        <begin position="180"/>
        <end position="198"/>
    </location>
</feature>
<evidence type="ECO:0000256" key="5">
    <source>
        <dbReference type="ARBA" id="ARBA00023136"/>
    </source>
</evidence>
<comment type="similarity">
    <text evidence="7">Belongs to the DHHC palmitoyltransferase family.</text>
</comment>
<keyword evidence="3 7" id="KW-0812">Transmembrane</keyword>
<comment type="subcellular location">
    <subcellularLocation>
        <location evidence="1">Membrane</location>
        <topology evidence="1">Multi-pass membrane protein</topology>
    </subcellularLocation>
</comment>
<feature type="transmembrane region" description="Helical" evidence="7">
    <location>
        <begin position="64"/>
        <end position="88"/>
    </location>
</feature>
<reference evidence="9" key="1">
    <citation type="journal article" date="2024" name="Gigascience">
        <title>Chromosome-level genome of the poultry shaft louse Menopon gallinae provides insight into the host-switching and adaptive evolution of parasitic lice.</title>
        <authorList>
            <person name="Xu Y."/>
            <person name="Ma L."/>
            <person name="Liu S."/>
            <person name="Liang Y."/>
            <person name="Liu Q."/>
            <person name="He Z."/>
            <person name="Tian L."/>
            <person name="Duan Y."/>
            <person name="Cai W."/>
            <person name="Li H."/>
            <person name="Song F."/>
        </authorList>
    </citation>
    <scope>NUCLEOTIDE SEQUENCE</scope>
    <source>
        <strain evidence="9">Cailab_2023a</strain>
    </source>
</reference>
<dbReference type="PANTHER" id="PTHR12246">
    <property type="entry name" value="PALMITOYLTRANSFERASE ZDHHC16"/>
    <property type="match status" value="1"/>
</dbReference>
<dbReference type="GO" id="GO:0019706">
    <property type="term" value="F:protein-cysteine S-palmitoyltransferase activity"/>
    <property type="evidence" value="ECO:0007669"/>
    <property type="project" value="UniProtKB-EC"/>
</dbReference>
<dbReference type="EMBL" id="JARGDH010000001">
    <property type="protein sequence ID" value="KAL0280354.1"/>
    <property type="molecule type" value="Genomic_DNA"/>
</dbReference>
<evidence type="ECO:0000256" key="6">
    <source>
        <dbReference type="ARBA" id="ARBA00023315"/>
    </source>
</evidence>
<feature type="transmembrane region" description="Helical" evidence="7">
    <location>
        <begin position="151"/>
        <end position="174"/>
    </location>
</feature>
<evidence type="ECO:0000256" key="1">
    <source>
        <dbReference type="ARBA" id="ARBA00004141"/>
    </source>
</evidence>
<keyword evidence="6 7" id="KW-0012">Acyltransferase</keyword>
<dbReference type="GO" id="GO:0016020">
    <property type="term" value="C:membrane"/>
    <property type="evidence" value="ECO:0007669"/>
    <property type="project" value="UniProtKB-SubCell"/>
</dbReference>
<evidence type="ECO:0000259" key="8">
    <source>
        <dbReference type="Pfam" id="PF01529"/>
    </source>
</evidence>
<dbReference type="Pfam" id="PF01529">
    <property type="entry name" value="DHHC"/>
    <property type="match status" value="1"/>
</dbReference>
<organism evidence="9">
    <name type="scientific">Menopon gallinae</name>
    <name type="common">poultry shaft louse</name>
    <dbReference type="NCBI Taxonomy" id="328185"/>
    <lineage>
        <taxon>Eukaryota</taxon>
        <taxon>Metazoa</taxon>
        <taxon>Ecdysozoa</taxon>
        <taxon>Arthropoda</taxon>
        <taxon>Hexapoda</taxon>
        <taxon>Insecta</taxon>
        <taxon>Pterygota</taxon>
        <taxon>Neoptera</taxon>
        <taxon>Paraneoptera</taxon>
        <taxon>Psocodea</taxon>
        <taxon>Troctomorpha</taxon>
        <taxon>Phthiraptera</taxon>
        <taxon>Amblycera</taxon>
        <taxon>Menoponidae</taxon>
        <taxon>Menopon</taxon>
    </lineage>
</organism>
<dbReference type="EC" id="2.3.1.225" evidence="7"/>
<accession>A0AAW2IFB5</accession>
<evidence type="ECO:0000256" key="4">
    <source>
        <dbReference type="ARBA" id="ARBA00022989"/>
    </source>
</evidence>
<comment type="catalytic activity">
    <reaction evidence="7">
        <text>L-cysteinyl-[protein] + hexadecanoyl-CoA = S-hexadecanoyl-L-cysteinyl-[protein] + CoA</text>
        <dbReference type="Rhea" id="RHEA:36683"/>
        <dbReference type="Rhea" id="RHEA-COMP:10131"/>
        <dbReference type="Rhea" id="RHEA-COMP:11032"/>
        <dbReference type="ChEBI" id="CHEBI:29950"/>
        <dbReference type="ChEBI" id="CHEBI:57287"/>
        <dbReference type="ChEBI" id="CHEBI:57379"/>
        <dbReference type="ChEBI" id="CHEBI:74151"/>
        <dbReference type="EC" id="2.3.1.225"/>
    </reaction>
</comment>
<dbReference type="AlphaFoldDB" id="A0AAW2IFB5"/>
<evidence type="ECO:0000313" key="9">
    <source>
        <dbReference type="EMBL" id="KAL0280353.1"/>
    </source>
</evidence>
<protein>
    <recommendedName>
        <fullName evidence="7">Palmitoyltransferase</fullName>
        <ecNumber evidence="7">2.3.1.225</ecNumber>
    </recommendedName>
</protein>
<keyword evidence="2 7" id="KW-0808">Transferase</keyword>
<proteinExistence type="inferred from homology"/>
<dbReference type="EMBL" id="JARGDH010000001">
    <property type="protein sequence ID" value="KAL0280353.1"/>
    <property type="molecule type" value="Genomic_DNA"/>
</dbReference>
<dbReference type="PROSITE" id="PS50216">
    <property type="entry name" value="DHHC"/>
    <property type="match status" value="1"/>
</dbReference>
<keyword evidence="5 7" id="KW-0472">Membrane</keyword>
<evidence type="ECO:0000256" key="3">
    <source>
        <dbReference type="ARBA" id="ARBA00022692"/>
    </source>
</evidence>
<comment type="caution">
    <text evidence="9">The sequence shown here is derived from an EMBL/GenBank/DDBJ whole genome shotgun (WGS) entry which is preliminary data.</text>
</comment>
<name>A0AAW2IFB5_9NEOP</name>